<dbReference type="SUPFAM" id="SSF52540">
    <property type="entry name" value="P-loop containing nucleoside triphosphate hydrolases"/>
    <property type="match status" value="1"/>
</dbReference>
<dbReference type="PROSITE" id="PS50043">
    <property type="entry name" value="HTH_LUXR_2"/>
    <property type="match status" value="1"/>
</dbReference>
<dbReference type="PANTHER" id="PTHR44688:SF16">
    <property type="entry name" value="DNA-BINDING TRANSCRIPTIONAL ACTIVATOR DEVR_DOSR"/>
    <property type="match status" value="1"/>
</dbReference>
<sequence length="1305" mass="142440">MRVAAEVMLTAREREELAALAGLAATSPRLAQRVRIVLLAAQGMQNKDIADQLGMGRAQVARWRERYVQWRLPGIENSLPRGAPPVKVDLARLAELTAQGRQDSHEPWSTRRLAQELGVSAATISRHWKATGHEPQARNNVPGQVQLPNLSGQTVDIIGLYANGDEHALVLACSTANPPSTAERGVRRVGVTALLDALRELDGHHADGNANGNINSDDADGAPDIGWLAFLRKAEREAPEGAALHVLCDNYTTHHHPAVRRWLARHPRIHAHFCGQSASWLRMVQRCFRAIGSGQLQHAMHNAPSILACIAAYRQHATAGTPFVWLASQADNKRRSEHMPVTDLVASANEGVNASSNPASVEPQEHVLAEATESQPAPQDVLLVTHDVVTDPVAAEQLMPPRLTYPLLQRDALMARLQDARRHRCVVVQAQAGSGRTSTLLAWRRLLLSLDYDVAWLSLAAADNTPARFFACLLASLAQTSPHAVRDAGLLIAQHRAQRGQETQESDQPGDSSLEHWVISLVQGLAGHPRELVLMLDDLHRVDDPRIFRALQWLLDYAPPNFHLVLSSRATVPLSLVRTQARGLLTEIGMQDLRFTAEEAALYLAGQPGGIEARDAAEIQRLADGWAMGLQLIAGEFRGRRHPDGRSAHARVVGAAASYFEHEVFGSLSADELELLTAAAICQRLCGPLCAALLGRPGDAARMSACLARLDARMLFITHTGDADGVAWYRQHPLLREVLRARANHMADDHRLALHANAAAWFGANGLTDEAVYHAVQAGDVDSAARRVEACAYDLLARGDLSRLSGLLRRLPAAVLRGRFDLLLVSAYFAMYTSQFDAAQESLARIAARRRSLDGRQRYAEALIRAGLALQQDDLDTVLEMVPTLRDGIPAEADDFSWNCRSNILGWAYVYQGRYDQARAVVEEAGTRGAGTRSRLLGDCVAAMSLAVEGRLAEAERTVCEALGKADARGADAIGLSCMTAGLLADILYEVNDTEAAVRLLEPRLNILERASLPDTVLHACRVLSRAHWLAGRRTEAIACIDRLEAYADRFQLDRLRAEAHALRLRCHQELGEMQGTNTALRQLEAMERRHDGSHTETGRRVLAVVRQANDDVLLQMRDFAAVAARLAQQLEDGTLHPVRAARLELQLALAQRQLGRPQAAHSHLRSALALGHRLGLMRTLLDVAPDLPTQIHAILEASPLDPVLGFYVTRLQAEAAAGQAAANGTGEARSTDAADMLSDREREVLDLAAQAMPNKKIAVVLGLAPETVKWHLKNIYAKLGVSGRGGAAARLRDLADAYRARERR</sequence>
<evidence type="ECO:0000259" key="4">
    <source>
        <dbReference type="PROSITE" id="PS50043"/>
    </source>
</evidence>
<dbReference type="Pfam" id="PF25873">
    <property type="entry name" value="WHD_MalT"/>
    <property type="match status" value="1"/>
</dbReference>
<comment type="caution">
    <text evidence="5">The sequence shown here is derived from an EMBL/GenBank/DDBJ whole genome shotgun (WGS) entry which is preliminary data.</text>
</comment>
<dbReference type="Gene3D" id="1.25.40.10">
    <property type="entry name" value="Tetratricopeptide repeat domain"/>
    <property type="match status" value="1"/>
</dbReference>
<dbReference type="EMBL" id="CAJPVI010000022">
    <property type="protein sequence ID" value="CAG2150136.1"/>
    <property type="molecule type" value="Genomic_DNA"/>
</dbReference>
<name>A0ABN7PZU5_9BURK</name>
<feature type="domain" description="HTH luxR-type" evidence="4">
    <location>
        <begin position="1231"/>
        <end position="1296"/>
    </location>
</feature>
<dbReference type="SUPFAM" id="SSF46689">
    <property type="entry name" value="Homeodomain-like"/>
    <property type="match status" value="1"/>
</dbReference>
<evidence type="ECO:0000313" key="6">
    <source>
        <dbReference type="Proteomes" id="UP000672657"/>
    </source>
</evidence>
<keyword evidence="1" id="KW-0805">Transcription regulation</keyword>
<protein>
    <submittedName>
        <fullName evidence="5">HTH-type transcriptional regulator MalT</fullName>
    </submittedName>
</protein>
<dbReference type="InterPro" id="IPR000792">
    <property type="entry name" value="Tscrpt_reg_LuxR_C"/>
</dbReference>
<dbReference type="CDD" id="cd06170">
    <property type="entry name" value="LuxR_C_like"/>
    <property type="match status" value="1"/>
</dbReference>
<dbReference type="Pfam" id="PF13384">
    <property type="entry name" value="HTH_23"/>
    <property type="match status" value="1"/>
</dbReference>
<keyword evidence="3" id="KW-0804">Transcription</keyword>
<dbReference type="Pfam" id="PF00196">
    <property type="entry name" value="GerE"/>
    <property type="match status" value="1"/>
</dbReference>
<evidence type="ECO:0000256" key="3">
    <source>
        <dbReference type="ARBA" id="ARBA00023163"/>
    </source>
</evidence>
<dbReference type="SUPFAM" id="SSF46894">
    <property type="entry name" value="C-terminal effector domain of the bipartite response regulators"/>
    <property type="match status" value="1"/>
</dbReference>
<evidence type="ECO:0000256" key="1">
    <source>
        <dbReference type="ARBA" id="ARBA00023015"/>
    </source>
</evidence>
<dbReference type="InterPro" id="IPR027417">
    <property type="entry name" value="P-loop_NTPase"/>
</dbReference>
<gene>
    <name evidence="5" type="primary">malT_6</name>
    <name evidence="5" type="ORF">LMG26411_03670</name>
</gene>
<dbReference type="InterPro" id="IPR011990">
    <property type="entry name" value="TPR-like_helical_dom_sf"/>
</dbReference>
<dbReference type="Gene3D" id="1.10.10.10">
    <property type="entry name" value="Winged helix-like DNA-binding domain superfamily/Winged helix DNA-binding domain"/>
    <property type="match status" value="1"/>
</dbReference>
<dbReference type="InterPro" id="IPR059106">
    <property type="entry name" value="WHD_MalT"/>
</dbReference>
<keyword evidence="2" id="KW-0238">DNA-binding</keyword>
<dbReference type="Pfam" id="PF17874">
    <property type="entry name" value="TPR_MalT"/>
    <property type="match status" value="1"/>
</dbReference>
<evidence type="ECO:0000256" key="2">
    <source>
        <dbReference type="ARBA" id="ARBA00023125"/>
    </source>
</evidence>
<dbReference type="PANTHER" id="PTHR44688">
    <property type="entry name" value="DNA-BINDING TRANSCRIPTIONAL ACTIVATOR DEVR_DOSR"/>
    <property type="match status" value="1"/>
</dbReference>
<dbReference type="InterPro" id="IPR036388">
    <property type="entry name" value="WH-like_DNA-bd_sf"/>
</dbReference>
<dbReference type="PRINTS" id="PR00038">
    <property type="entry name" value="HTHLUXR"/>
</dbReference>
<organism evidence="5 6">
    <name type="scientific">Cupriavidus numazuensis</name>
    <dbReference type="NCBI Taxonomy" id="221992"/>
    <lineage>
        <taxon>Bacteria</taxon>
        <taxon>Pseudomonadati</taxon>
        <taxon>Pseudomonadota</taxon>
        <taxon>Betaproteobacteria</taxon>
        <taxon>Burkholderiales</taxon>
        <taxon>Burkholderiaceae</taxon>
        <taxon>Cupriavidus</taxon>
    </lineage>
</organism>
<accession>A0ABN7PZU5</accession>
<dbReference type="RefSeq" id="WP_211954687.1">
    <property type="nucleotide sequence ID" value="NZ_CAJPVI010000022.1"/>
</dbReference>
<keyword evidence="6" id="KW-1185">Reference proteome</keyword>
<reference evidence="5 6" key="1">
    <citation type="submission" date="2021-03" db="EMBL/GenBank/DDBJ databases">
        <authorList>
            <person name="Peeters C."/>
        </authorList>
    </citation>
    <scope>NUCLEOTIDE SEQUENCE [LARGE SCALE GENOMIC DNA]</scope>
    <source>
        <strain evidence="5 6">LMG 26411</strain>
    </source>
</reference>
<dbReference type="InterPro" id="IPR041617">
    <property type="entry name" value="TPR_MalT"/>
</dbReference>
<dbReference type="InterPro" id="IPR016032">
    <property type="entry name" value="Sig_transdc_resp-reg_C-effctor"/>
</dbReference>
<dbReference type="SUPFAM" id="SSF48452">
    <property type="entry name" value="TPR-like"/>
    <property type="match status" value="1"/>
</dbReference>
<dbReference type="SMART" id="SM00421">
    <property type="entry name" value="HTH_LUXR"/>
    <property type="match status" value="1"/>
</dbReference>
<dbReference type="InterPro" id="IPR009057">
    <property type="entry name" value="Homeodomain-like_sf"/>
</dbReference>
<evidence type="ECO:0000313" key="5">
    <source>
        <dbReference type="EMBL" id="CAG2150136.1"/>
    </source>
</evidence>
<dbReference type="Proteomes" id="UP000672657">
    <property type="component" value="Unassembled WGS sequence"/>
</dbReference>
<proteinExistence type="predicted"/>